<evidence type="ECO:0000313" key="12">
    <source>
        <dbReference type="Proteomes" id="UP001186944"/>
    </source>
</evidence>
<organism evidence="11 12">
    <name type="scientific">Pinctada imbricata</name>
    <name type="common">Atlantic pearl-oyster</name>
    <name type="synonym">Pinctada martensii</name>
    <dbReference type="NCBI Taxonomy" id="66713"/>
    <lineage>
        <taxon>Eukaryota</taxon>
        <taxon>Metazoa</taxon>
        <taxon>Spiralia</taxon>
        <taxon>Lophotrochozoa</taxon>
        <taxon>Mollusca</taxon>
        <taxon>Bivalvia</taxon>
        <taxon>Autobranchia</taxon>
        <taxon>Pteriomorphia</taxon>
        <taxon>Pterioida</taxon>
        <taxon>Pterioidea</taxon>
        <taxon>Pteriidae</taxon>
        <taxon>Pinctada</taxon>
    </lineage>
</organism>
<evidence type="ECO:0000313" key="11">
    <source>
        <dbReference type="EMBL" id="KAK3104040.1"/>
    </source>
</evidence>
<comment type="similarity">
    <text evidence="2">Belongs to the glycerate kinase type-2 family.</text>
</comment>
<evidence type="ECO:0000256" key="1">
    <source>
        <dbReference type="ARBA" id="ARBA00000694"/>
    </source>
</evidence>
<dbReference type="InterPro" id="IPR037035">
    <property type="entry name" value="GK-like_C_sf"/>
</dbReference>
<protein>
    <recommendedName>
        <fullName evidence="4">Glycerate kinase</fullName>
        <ecNumber evidence="3">2.7.1.31</ecNumber>
    </recommendedName>
</protein>
<dbReference type="EMBL" id="VSWD01000005">
    <property type="protein sequence ID" value="KAK3104040.1"/>
    <property type="molecule type" value="Genomic_DNA"/>
</dbReference>
<feature type="domain" description="MOFRL" evidence="9">
    <location>
        <begin position="388"/>
        <end position="501"/>
    </location>
</feature>
<dbReference type="Gene3D" id="3.40.1480.10">
    <property type="entry name" value="MOFRL domain"/>
    <property type="match status" value="1"/>
</dbReference>
<dbReference type="Gene3D" id="3.40.50.10180">
    <property type="entry name" value="Glycerate kinase, MOFRL-like N-terminal domain"/>
    <property type="match status" value="1"/>
</dbReference>
<dbReference type="InterPro" id="IPR039760">
    <property type="entry name" value="MOFRL_protein"/>
</dbReference>
<keyword evidence="7" id="KW-0418">Kinase</keyword>
<feature type="domain" description="MOFRL-associated" evidence="10">
    <location>
        <begin position="19"/>
        <end position="266"/>
    </location>
</feature>
<dbReference type="PANTHER" id="PTHR12227">
    <property type="entry name" value="GLYCERATE KINASE"/>
    <property type="match status" value="1"/>
</dbReference>
<evidence type="ECO:0000256" key="4">
    <source>
        <dbReference type="ARBA" id="ARBA00020720"/>
    </source>
</evidence>
<dbReference type="Pfam" id="PF05161">
    <property type="entry name" value="MOFRL"/>
    <property type="match status" value="1"/>
</dbReference>
<name>A0AA89C103_PINIB</name>
<keyword evidence="6" id="KW-0547">Nucleotide-binding</keyword>
<sequence>MMTAPDLKISLNPRENALVVFDAAIESVSPSKMIGKVLHVENGSLLVENREYSMNKNVHIVGFGKAVAGMARAVEERIGDNLVEGMISVPFGLQNNLQEAGKGNLLPRSGSRIRMYEGAQDNMPDEDAMKTAQLIQTMVRKLTKEDLLLVLISGGGSALLPLPSPGISLEETLELTKRVSLSGATISELNVIRRHIEQLKGGGLAREAYPAKVVSLILSDVVGDRLDIIASSPTVLDDTSPQMALDIMRRLGIKKEIPNSVRKYLKNQVSQKRWDPRDTDEKDKESEFIQNVIVGSNTMAAKAACEKAESLGYLPFLFSTTLEGDARERGKMFGKLAKFIAFSYGPRPSDDLRQTETELMQETELDKLTVNEILDKSFKAYSFGKGFCLIASGETTVLVKGKGRGGRNQEMAVACAMELNAHVDKLDKFNIEFLSGGTDGQDGPTDAAGAIVNQYFVQNCENQNLDIETYLENNDVFNLLSQVKNGSDLVKTGLTGTNVMDIHIILVTLKEKSA</sequence>
<accession>A0AA89C103</accession>
<evidence type="ECO:0000256" key="8">
    <source>
        <dbReference type="ARBA" id="ARBA00022840"/>
    </source>
</evidence>
<dbReference type="SUPFAM" id="SSF82544">
    <property type="entry name" value="GckA/TtuD-like"/>
    <property type="match status" value="1"/>
</dbReference>
<comment type="caution">
    <text evidence="11">The sequence shown here is derived from an EMBL/GenBank/DDBJ whole genome shotgun (WGS) entry which is preliminary data.</text>
</comment>
<dbReference type="Proteomes" id="UP001186944">
    <property type="component" value="Unassembled WGS sequence"/>
</dbReference>
<keyword evidence="12" id="KW-1185">Reference proteome</keyword>
<keyword evidence="5" id="KW-0808">Transferase</keyword>
<keyword evidence="8" id="KW-0067">ATP-binding</keyword>
<dbReference type="GO" id="GO:0005737">
    <property type="term" value="C:cytoplasm"/>
    <property type="evidence" value="ECO:0007669"/>
    <property type="project" value="TreeGrafter"/>
</dbReference>
<dbReference type="InterPro" id="IPR025286">
    <property type="entry name" value="MOFRL_assoc_dom"/>
</dbReference>
<dbReference type="GO" id="GO:0005524">
    <property type="term" value="F:ATP binding"/>
    <property type="evidence" value="ECO:0007669"/>
    <property type="project" value="UniProtKB-KW"/>
</dbReference>
<evidence type="ECO:0000256" key="7">
    <source>
        <dbReference type="ARBA" id="ARBA00022777"/>
    </source>
</evidence>
<dbReference type="Pfam" id="PF13660">
    <property type="entry name" value="DUF4147"/>
    <property type="match status" value="1"/>
</dbReference>
<dbReference type="PANTHER" id="PTHR12227:SF0">
    <property type="entry name" value="GLYCERATE KINASE"/>
    <property type="match status" value="1"/>
</dbReference>
<dbReference type="EC" id="2.7.1.31" evidence="3"/>
<dbReference type="AlphaFoldDB" id="A0AA89C103"/>
<dbReference type="FunFam" id="3.40.50.10180:FF:000001">
    <property type="entry name" value="Glycerate kinase"/>
    <property type="match status" value="1"/>
</dbReference>
<dbReference type="InterPro" id="IPR038614">
    <property type="entry name" value="GK_N_sf"/>
</dbReference>
<evidence type="ECO:0000256" key="3">
    <source>
        <dbReference type="ARBA" id="ARBA00012101"/>
    </source>
</evidence>
<dbReference type="InterPro" id="IPR007835">
    <property type="entry name" value="MOFRL"/>
</dbReference>
<dbReference type="GO" id="GO:0008887">
    <property type="term" value="F:glycerate kinase activity"/>
    <property type="evidence" value="ECO:0007669"/>
    <property type="project" value="UniProtKB-EC"/>
</dbReference>
<evidence type="ECO:0000256" key="5">
    <source>
        <dbReference type="ARBA" id="ARBA00022679"/>
    </source>
</evidence>
<evidence type="ECO:0000259" key="10">
    <source>
        <dbReference type="Pfam" id="PF13660"/>
    </source>
</evidence>
<evidence type="ECO:0000256" key="2">
    <source>
        <dbReference type="ARBA" id="ARBA00005393"/>
    </source>
</evidence>
<comment type="catalytic activity">
    <reaction evidence="1">
        <text>(R)-glycerate + ATP = (2R)-3-phosphoglycerate + ADP + H(+)</text>
        <dbReference type="Rhea" id="RHEA:23516"/>
        <dbReference type="ChEBI" id="CHEBI:15378"/>
        <dbReference type="ChEBI" id="CHEBI:16659"/>
        <dbReference type="ChEBI" id="CHEBI:30616"/>
        <dbReference type="ChEBI" id="CHEBI:58272"/>
        <dbReference type="ChEBI" id="CHEBI:456216"/>
        <dbReference type="EC" id="2.7.1.31"/>
    </reaction>
</comment>
<evidence type="ECO:0000259" key="9">
    <source>
        <dbReference type="Pfam" id="PF05161"/>
    </source>
</evidence>
<evidence type="ECO:0000256" key="6">
    <source>
        <dbReference type="ARBA" id="ARBA00022741"/>
    </source>
</evidence>
<gene>
    <name evidence="11" type="ORF">FSP39_023938</name>
</gene>
<proteinExistence type="inferred from homology"/>
<reference evidence="11" key="1">
    <citation type="submission" date="2019-08" db="EMBL/GenBank/DDBJ databases">
        <title>The improved chromosome-level genome for the pearl oyster Pinctada fucata martensii using PacBio sequencing and Hi-C.</title>
        <authorList>
            <person name="Zheng Z."/>
        </authorList>
    </citation>
    <scope>NUCLEOTIDE SEQUENCE</scope>
    <source>
        <strain evidence="11">ZZ-2019</strain>
        <tissue evidence="11">Adductor muscle</tissue>
    </source>
</reference>